<dbReference type="GO" id="GO:0000480">
    <property type="term" value="P:endonucleolytic cleavage in 5'-ETS of tricistronic rRNA transcript (SSU-rRNA, 5.8S rRNA, LSU-rRNA)"/>
    <property type="evidence" value="ECO:0007669"/>
    <property type="project" value="TreeGrafter"/>
</dbReference>
<evidence type="ECO:0000256" key="8">
    <source>
        <dbReference type="SAM" id="MobiDB-lite"/>
    </source>
</evidence>
<dbReference type="SUPFAM" id="SSF48371">
    <property type="entry name" value="ARM repeat"/>
    <property type="match status" value="1"/>
</dbReference>
<keyword evidence="3" id="KW-0677">Repeat</keyword>
<feature type="compositionally biased region" description="Acidic residues" evidence="8">
    <location>
        <begin position="199"/>
        <end position="209"/>
    </location>
</feature>
<dbReference type="InterPro" id="IPR040000">
    <property type="entry name" value="NOP9"/>
</dbReference>
<feature type="compositionally biased region" description="Basic and acidic residues" evidence="8">
    <location>
        <begin position="356"/>
        <end position="375"/>
    </location>
</feature>
<dbReference type="GO" id="GO:0030688">
    <property type="term" value="C:preribosome, small subunit precursor"/>
    <property type="evidence" value="ECO:0007669"/>
    <property type="project" value="TreeGrafter"/>
</dbReference>
<evidence type="ECO:0000256" key="1">
    <source>
        <dbReference type="ARBA" id="ARBA00004604"/>
    </source>
</evidence>
<sequence length="761" mass="83699">MGKARKSKRQLVRDEKRAKKRNREVADEEDAPETKRQRQDEGAGNVAGPDDAQPSEYVAFLDGQDTSHHSRGPLSNGFEREFFGMLADQEQEYFRHADELLELNDFPTTEDRDMFLQNVYKEAEGKELKLASSQSCSRLMERLILLSNTRQQKHLYDAFAGHFISLITHRFAGHCCEKLFLQSAPVVTQELQGLVEPEPTPEPEPEADGEQGTAPMPQSSMEDLLLLTLDELEDHLSYLLSDRYGSHALRALLLILSGRPLDQIATKSMLQSKKKEHVTVEGASLMASELSSQTRTVPSSFTIAIQKIIGDSTANIDDTALRVLATHPTGNPTLQLLLELDLTLFVKKAKKAPSKAKAEAGTEEPPKEEPKKEEPTAGLLEKLIPNAPESFSDEKSQASEFINSMLYDPIGSRLLETLITHCPGKIFKGLQAKFFGPRIATLLRNDIASYPAIRVLNRLSKEDLAEAVEKSLPQMPVFVEKGRFNVIKTLFERCNVRQASEEIKSLLQALTAANGGDWKYLVPKLCQLDDADGSEEAPTKDKFQPDAVKNKGAMLSHGRQLVTALFDIPGPPAKAIQASLLALKPDQLLRLATLSASTSAILVKALATSSQNPNFHKVLVASLLPHTYGLATSMHGHNVLNAVIEAPSKGGDGITVPFHLKENIMAQLESHERDLRESWLGRNVWRAWRGDLWSHRRSDWVRWAKETDPEADRLSTGPKPKQAVGAGGGGGGDSKPRLAKAGFAGGAKIGKGDTPKKAIAV</sequence>
<gene>
    <name evidence="9" type="ORF">B0T24DRAFT_619283</name>
</gene>
<dbReference type="GO" id="GO:0000056">
    <property type="term" value="P:ribosomal small subunit export from nucleus"/>
    <property type="evidence" value="ECO:0007669"/>
    <property type="project" value="TreeGrafter"/>
</dbReference>
<dbReference type="GO" id="GO:0003723">
    <property type="term" value="F:RNA binding"/>
    <property type="evidence" value="ECO:0007669"/>
    <property type="project" value="InterPro"/>
</dbReference>
<feature type="region of interest" description="Disordered" evidence="8">
    <location>
        <begin position="1"/>
        <end position="54"/>
    </location>
</feature>
<dbReference type="Gene3D" id="1.25.10.10">
    <property type="entry name" value="Leucine-rich Repeat Variant"/>
    <property type="match status" value="2"/>
</dbReference>
<evidence type="ECO:0000256" key="7">
    <source>
        <dbReference type="PROSITE-ProRule" id="PRU00317"/>
    </source>
</evidence>
<feature type="region of interest" description="Disordered" evidence="8">
    <location>
        <begin position="194"/>
        <end position="217"/>
    </location>
</feature>
<reference evidence="9" key="2">
    <citation type="submission" date="2023-06" db="EMBL/GenBank/DDBJ databases">
        <authorList>
            <consortium name="Lawrence Berkeley National Laboratory"/>
            <person name="Haridas S."/>
            <person name="Hensen N."/>
            <person name="Bonometti L."/>
            <person name="Westerberg I."/>
            <person name="Brannstrom I.O."/>
            <person name="Guillou S."/>
            <person name="Cros-Aarteil S."/>
            <person name="Calhoun S."/>
            <person name="Kuo A."/>
            <person name="Mondo S."/>
            <person name="Pangilinan J."/>
            <person name="Riley R."/>
            <person name="Labutti K."/>
            <person name="Andreopoulos B."/>
            <person name="Lipzen A."/>
            <person name="Chen C."/>
            <person name="Yanf M."/>
            <person name="Daum C."/>
            <person name="Ng V."/>
            <person name="Clum A."/>
            <person name="Steindorff A."/>
            <person name="Ohm R."/>
            <person name="Martin F."/>
            <person name="Silar P."/>
            <person name="Natvig D."/>
            <person name="Lalanne C."/>
            <person name="Gautier V."/>
            <person name="Ament-Velasquez S.L."/>
            <person name="Kruys A."/>
            <person name="Hutchinson M.I."/>
            <person name="Powell A.J."/>
            <person name="Barry K."/>
            <person name="Miller A.N."/>
            <person name="Grigoriev I.V."/>
            <person name="Debuchy R."/>
            <person name="Gladieux P."/>
            <person name="Thoren M.H."/>
            <person name="Johannesson H."/>
        </authorList>
    </citation>
    <scope>NUCLEOTIDE SEQUENCE</scope>
    <source>
        <strain evidence="9">CBS 958.72</strain>
    </source>
</reference>
<evidence type="ECO:0000256" key="3">
    <source>
        <dbReference type="ARBA" id="ARBA00022737"/>
    </source>
</evidence>
<comment type="caution">
    <text evidence="9">The sequence shown here is derived from an EMBL/GenBank/DDBJ whole genome shotgun (WGS) entry which is preliminary data.</text>
</comment>
<feature type="region of interest" description="Disordered" evidence="8">
    <location>
        <begin position="708"/>
        <end position="761"/>
    </location>
</feature>
<proteinExistence type="predicted"/>
<dbReference type="GO" id="GO:0005730">
    <property type="term" value="C:nucleolus"/>
    <property type="evidence" value="ECO:0007669"/>
    <property type="project" value="UniProtKB-SubCell"/>
</dbReference>
<feature type="region of interest" description="Disordered" evidence="8">
    <location>
        <begin position="354"/>
        <end position="378"/>
    </location>
</feature>
<dbReference type="PANTHER" id="PTHR13102">
    <property type="entry name" value="NUCLEOLAR PROTEIN 9"/>
    <property type="match status" value="1"/>
</dbReference>
<evidence type="ECO:0000313" key="10">
    <source>
        <dbReference type="Proteomes" id="UP001287356"/>
    </source>
</evidence>
<feature type="repeat" description="Pumilio" evidence="7">
    <location>
        <begin position="231"/>
        <end position="266"/>
    </location>
</feature>
<evidence type="ECO:0000313" key="9">
    <source>
        <dbReference type="EMBL" id="KAK3376662.1"/>
    </source>
</evidence>
<dbReference type="PROSITE" id="PS50302">
    <property type="entry name" value="PUM"/>
    <property type="match status" value="1"/>
</dbReference>
<dbReference type="Proteomes" id="UP001287356">
    <property type="component" value="Unassembled WGS sequence"/>
</dbReference>
<reference evidence="9" key="1">
    <citation type="journal article" date="2023" name="Mol. Phylogenet. Evol.">
        <title>Genome-scale phylogeny and comparative genomics of the fungal order Sordariales.</title>
        <authorList>
            <person name="Hensen N."/>
            <person name="Bonometti L."/>
            <person name="Westerberg I."/>
            <person name="Brannstrom I.O."/>
            <person name="Guillou S."/>
            <person name="Cros-Aarteil S."/>
            <person name="Calhoun S."/>
            <person name="Haridas S."/>
            <person name="Kuo A."/>
            <person name="Mondo S."/>
            <person name="Pangilinan J."/>
            <person name="Riley R."/>
            <person name="LaButti K."/>
            <person name="Andreopoulos B."/>
            <person name="Lipzen A."/>
            <person name="Chen C."/>
            <person name="Yan M."/>
            <person name="Daum C."/>
            <person name="Ng V."/>
            <person name="Clum A."/>
            <person name="Steindorff A."/>
            <person name="Ohm R.A."/>
            <person name="Martin F."/>
            <person name="Silar P."/>
            <person name="Natvig D.O."/>
            <person name="Lalanne C."/>
            <person name="Gautier V."/>
            <person name="Ament-Velasquez S.L."/>
            <person name="Kruys A."/>
            <person name="Hutchinson M.I."/>
            <person name="Powell A.J."/>
            <person name="Barry K."/>
            <person name="Miller A.N."/>
            <person name="Grigoriev I.V."/>
            <person name="Debuchy R."/>
            <person name="Gladieux P."/>
            <person name="Hiltunen Thoren M."/>
            <person name="Johannesson H."/>
        </authorList>
    </citation>
    <scope>NUCLEOTIDE SEQUENCE</scope>
    <source>
        <strain evidence="9">CBS 958.72</strain>
    </source>
</reference>
<dbReference type="AlphaFoldDB" id="A0AAE0NAC5"/>
<organism evidence="9 10">
    <name type="scientific">Lasiosphaeria ovina</name>
    <dbReference type="NCBI Taxonomy" id="92902"/>
    <lineage>
        <taxon>Eukaryota</taxon>
        <taxon>Fungi</taxon>
        <taxon>Dikarya</taxon>
        <taxon>Ascomycota</taxon>
        <taxon>Pezizomycotina</taxon>
        <taxon>Sordariomycetes</taxon>
        <taxon>Sordariomycetidae</taxon>
        <taxon>Sordariales</taxon>
        <taxon>Lasiosphaeriaceae</taxon>
        <taxon>Lasiosphaeria</taxon>
    </lineage>
</organism>
<dbReference type="InterPro" id="IPR016024">
    <property type="entry name" value="ARM-type_fold"/>
</dbReference>
<dbReference type="GO" id="GO:0030686">
    <property type="term" value="C:90S preribosome"/>
    <property type="evidence" value="ECO:0007669"/>
    <property type="project" value="TreeGrafter"/>
</dbReference>
<evidence type="ECO:0000256" key="2">
    <source>
        <dbReference type="ARBA" id="ARBA00016427"/>
    </source>
</evidence>
<dbReference type="PANTHER" id="PTHR13102:SF0">
    <property type="entry name" value="NUCLEOLAR PROTEIN 9"/>
    <property type="match status" value="1"/>
</dbReference>
<comment type="subcellular location">
    <subcellularLocation>
        <location evidence="1">Nucleus</location>
        <location evidence="1">Nucleolus</location>
    </subcellularLocation>
</comment>
<comment type="function">
    <text evidence="4">RNA-binding nucleolar protein required for pre-rRNA processing. Involved in production of 18S rRNA and assembly of small ribosomal subunit.</text>
</comment>
<feature type="compositionally biased region" description="Basic residues" evidence="8">
    <location>
        <begin position="1"/>
        <end position="10"/>
    </location>
</feature>
<dbReference type="GO" id="GO:0000447">
    <property type="term" value="P:endonucleolytic cleavage in ITS1 to separate SSU-rRNA from 5.8S rRNA and LSU-rRNA from tricistronic rRNA transcript (SSU-rRNA, 5.8S rRNA, LSU-rRNA)"/>
    <property type="evidence" value="ECO:0007669"/>
    <property type="project" value="TreeGrafter"/>
</dbReference>
<accession>A0AAE0NAC5</accession>
<dbReference type="InterPro" id="IPR011989">
    <property type="entry name" value="ARM-like"/>
</dbReference>
<name>A0AAE0NAC5_9PEZI</name>
<feature type="compositionally biased region" description="Basic and acidic residues" evidence="8">
    <location>
        <begin position="750"/>
        <end position="761"/>
    </location>
</feature>
<protein>
    <recommendedName>
        <fullName evidence="2">Nucleolar protein 9</fullName>
    </recommendedName>
    <alternativeName>
        <fullName evidence="5 6">Pumilio domain-containing protein NOP9</fullName>
    </alternativeName>
</protein>
<dbReference type="SMART" id="SM00025">
    <property type="entry name" value="Pumilio"/>
    <property type="match status" value="6"/>
</dbReference>
<feature type="compositionally biased region" description="Basic and acidic residues" evidence="8">
    <location>
        <begin position="32"/>
        <end position="41"/>
    </location>
</feature>
<keyword evidence="10" id="KW-1185">Reference proteome</keyword>
<dbReference type="GO" id="GO:0000472">
    <property type="term" value="P:endonucleolytic cleavage to generate mature 5'-end of SSU-rRNA from (SSU-rRNA, 5.8S rRNA, LSU-rRNA)"/>
    <property type="evidence" value="ECO:0007669"/>
    <property type="project" value="TreeGrafter"/>
</dbReference>
<dbReference type="Pfam" id="PF22493">
    <property type="entry name" value="PUF_NOP9"/>
    <property type="match status" value="1"/>
</dbReference>
<evidence type="ECO:0000256" key="5">
    <source>
        <dbReference type="ARBA" id="ARBA00030932"/>
    </source>
</evidence>
<dbReference type="EMBL" id="JAULSN010000003">
    <property type="protein sequence ID" value="KAK3376662.1"/>
    <property type="molecule type" value="Genomic_DNA"/>
</dbReference>
<evidence type="ECO:0000256" key="6">
    <source>
        <dbReference type="ARBA" id="ARBA00031929"/>
    </source>
</evidence>
<evidence type="ECO:0000256" key="4">
    <source>
        <dbReference type="ARBA" id="ARBA00024893"/>
    </source>
</evidence>
<dbReference type="InterPro" id="IPR001313">
    <property type="entry name" value="Pumilio_RNA-bd_rpt"/>
</dbReference>